<feature type="transmembrane region" description="Helical" evidence="6">
    <location>
        <begin position="99"/>
        <end position="117"/>
    </location>
</feature>
<gene>
    <name evidence="7" type="ORF">SAMN04487988_109158</name>
</gene>
<evidence type="ECO:0000256" key="3">
    <source>
        <dbReference type="ARBA" id="ARBA00022692"/>
    </source>
</evidence>
<feature type="transmembrane region" description="Helical" evidence="6">
    <location>
        <begin position="305"/>
        <end position="326"/>
    </location>
</feature>
<keyword evidence="4 6" id="KW-1133">Transmembrane helix</keyword>
<protein>
    <submittedName>
        <fullName evidence="7">Lipopolysaccharide export system permease protein</fullName>
    </submittedName>
</protein>
<name>A0A1I2VJ57_9BACT</name>
<dbReference type="PANTHER" id="PTHR33529:SF8">
    <property type="entry name" value="PERMEASE, YJGP_YJGQ FAMILY"/>
    <property type="match status" value="1"/>
</dbReference>
<evidence type="ECO:0000256" key="2">
    <source>
        <dbReference type="ARBA" id="ARBA00022475"/>
    </source>
</evidence>
<keyword evidence="5 6" id="KW-0472">Membrane</keyword>
<sequence>MKLLDKLIIKDFLKTYFFVVLMLILVVLVLDFTEKNDIYIQNQVPSAEILRYMGNYGLYLNNLLTPITVFISVIFITSKMAGRTEIIAILSSGVSFVRLLRPFLMGAALIGAASFYLNGWVLPTATEGVTVFRLVYLDKGAPNTEQNVHIKVGENSYAYLNRFYKTSNSGFTFTLETIKDGKLLAKLSADRIEWDTAKNSWTLRNWRLRELKDRKEVWTVGEAKDTVLSIVPDDFGIPEKHHETLKLPQLSRQIKTLEARGADNVEFYKIERYVRFMSPFAALILTFIGVIMSARKTRGGSGFQIAMGFLMAFVYILLFILSRTFAENGSEYPIFSVWLPNIVFGLVGLVLYKTVPR</sequence>
<evidence type="ECO:0000256" key="5">
    <source>
        <dbReference type="ARBA" id="ARBA00023136"/>
    </source>
</evidence>
<accession>A0A1I2VJ57</accession>
<keyword evidence="8" id="KW-1185">Reference proteome</keyword>
<dbReference type="Proteomes" id="UP000199642">
    <property type="component" value="Unassembled WGS sequence"/>
</dbReference>
<dbReference type="InterPro" id="IPR005495">
    <property type="entry name" value="LptG/LptF_permease"/>
</dbReference>
<feature type="transmembrane region" description="Helical" evidence="6">
    <location>
        <begin position="58"/>
        <end position="78"/>
    </location>
</feature>
<feature type="transmembrane region" description="Helical" evidence="6">
    <location>
        <begin position="332"/>
        <end position="352"/>
    </location>
</feature>
<keyword evidence="2" id="KW-1003">Cell membrane</keyword>
<dbReference type="RefSeq" id="WP_092792446.1">
    <property type="nucleotide sequence ID" value="NZ_FOPC01000009.1"/>
</dbReference>
<dbReference type="Pfam" id="PF03739">
    <property type="entry name" value="LptF_LptG"/>
    <property type="match status" value="1"/>
</dbReference>
<feature type="transmembrane region" description="Helical" evidence="6">
    <location>
        <begin position="273"/>
        <end position="293"/>
    </location>
</feature>
<dbReference type="OrthoDB" id="9807977at2"/>
<evidence type="ECO:0000256" key="4">
    <source>
        <dbReference type="ARBA" id="ARBA00022989"/>
    </source>
</evidence>
<dbReference type="GO" id="GO:0043190">
    <property type="term" value="C:ATP-binding cassette (ABC) transporter complex"/>
    <property type="evidence" value="ECO:0007669"/>
    <property type="project" value="TreeGrafter"/>
</dbReference>
<dbReference type="STRING" id="435880.SAMN04487988_109158"/>
<dbReference type="PANTHER" id="PTHR33529">
    <property type="entry name" value="SLR0882 PROTEIN-RELATED"/>
    <property type="match status" value="1"/>
</dbReference>
<feature type="transmembrane region" description="Helical" evidence="6">
    <location>
        <begin position="12"/>
        <end position="30"/>
    </location>
</feature>
<organism evidence="7 8">
    <name type="scientific">Algoriphagus hitonicola</name>
    <dbReference type="NCBI Taxonomy" id="435880"/>
    <lineage>
        <taxon>Bacteria</taxon>
        <taxon>Pseudomonadati</taxon>
        <taxon>Bacteroidota</taxon>
        <taxon>Cytophagia</taxon>
        <taxon>Cytophagales</taxon>
        <taxon>Cyclobacteriaceae</taxon>
        <taxon>Algoriphagus</taxon>
    </lineage>
</organism>
<dbReference type="GO" id="GO:0015920">
    <property type="term" value="P:lipopolysaccharide transport"/>
    <property type="evidence" value="ECO:0007669"/>
    <property type="project" value="TreeGrafter"/>
</dbReference>
<keyword evidence="3 6" id="KW-0812">Transmembrane</keyword>
<evidence type="ECO:0000313" key="8">
    <source>
        <dbReference type="Proteomes" id="UP000199642"/>
    </source>
</evidence>
<dbReference type="AlphaFoldDB" id="A0A1I2VJ57"/>
<evidence type="ECO:0000256" key="6">
    <source>
        <dbReference type="SAM" id="Phobius"/>
    </source>
</evidence>
<dbReference type="EMBL" id="FOPC01000009">
    <property type="protein sequence ID" value="SFG87516.1"/>
    <property type="molecule type" value="Genomic_DNA"/>
</dbReference>
<evidence type="ECO:0000256" key="1">
    <source>
        <dbReference type="ARBA" id="ARBA00004651"/>
    </source>
</evidence>
<proteinExistence type="predicted"/>
<comment type="subcellular location">
    <subcellularLocation>
        <location evidence="1">Cell membrane</location>
        <topology evidence="1">Multi-pass membrane protein</topology>
    </subcellularLocation>
</comment>
<reference evidence="8" key="1">
    <citation type="submission" date="2016-10" db="EMBL/GenBank/DDBJ databases">
        <authorList>
            <person name="Varghese N."/>
            <person name="Submissions S."/>
        </authorList>
    </citation>
    <scope>NUCLEOTIDE SEQUENCE [LARGE SCALE GENOMIC DNA]</scope>
    <source>
        <strain evidence="8">DSM 19315</strain>
    </source>
</reference>
<evidence type="ECO:0000313" key="7">
    <source>
        <dbReference type="EMBL" id="SFG87516.1"/>
    </source>
</evidence>